<dbReference type="GO" id="GO:0005634">
    <property type="term" value="C:nucleus"/>
    <property type="evidence" value="ECO:0007669"/>
    <property type="project" value="InterPro"/>
</dbReference>
<evidence type="ECO:0000256" key="7">
    <source>
        <dbReference type="SAM" id="MobiDB-lite"/>
    </source>
</evidence>
<dbReference type="RefSeq" id="XP_064851446.1">
    <property type="nucleotide sequence ID" value="XM_064995374.1"/>
</dbReference>
<dbReference type="SUPFAM" id="SSF81995">
    <property type="entry name" value="beta-sandwich domain of Sec23/24"/>
    <property type="match status" value="1"/>
</dbReference>
<comment type="caution">
    <text evidence="8">The sequence shown here is derived from an EMBL/GenBank/DDBJ whole genome shotgun (WGS) entry which is preliminary data.</text>
</comment>
<keyword evidence="4" id="KW-0234">DNA repair</keyword>
<dbReference type="FunFam" id="3.30.390.80:FF:000001">
    <property type="entry name" value="DNA repair protein RAD52 homolog"/>
    <property type="match status" value="1"/>
</dbReference>
<feature type="region of interest" description="Disordered" evidence="7">
    <location>
        <begin position="315"/>
        <end position="356"/>
    </location>
</feature>
<keyword evidence="9" id="KW-1185">Reference proteome</keyword>
<feature type="region of interest" description="Disordered" evidence="7">
    <location>
        <begin position="205"/>
        <end position="238"/>
    </location>
</feature>
<feature type="compositionally biased region" description="Pro residues" evidence="7">
    <location>
        <begin position="210"/>
        <end position="219"/>
    </location>
</feature>
<dbReference type="GO" id="GO:0006312">
    <property type="term" value="P:mitotic recombination"/>
    <property type="evidence" value="ECO:0007669"/>
    <property type="project" value="TreeGrafter"/>
</dbReference>
<evidence type="ECO:0000313" key="8">
    <source>
        <dbReference type="EMBL" id="GMM34446.1"/>
    </source>
</evidence>
<evidence type="ECO:0000256" key="4">
    <source>
        <dbReference type="ARBA" id="ARBA00023204"/>
    </source>
</evidence>
<name>A0AAV5QID9_9ASCO</name>
<gene>
    <name evidence="8" type="ORF">DASC09_017710</name>
</gene>
<evidence type="ECO:0000256" key="3">
    <source>
        <dbReference type="ARBA" id="ARBA00023172"/>
    </source>
</evidence>
<evidence type="ECO:0000256" key="6">
    <source>
        <dbReference type="ARBA" id="ARBA00041062"/>
    </source>
</evidence>
<comment type="similarity">
    <text evidence="1">Belongs to the RAD52 family.</text>
</comment>
<dbReference type="PANTHER" id="PTHR12132">
    <property type="entry name" value="DNA REPAIR AND RECOMBINATION PROTEIN RAD52, RAD59"/>
    <property type="match status" value="1"/>
</dbReference>
<dbReference type="GO" id="GO:0003697">
    <property type="term" value="F:single-stranded DNA binding"/>
    <property type="evidence" value="ECO:0007669"/>
    <property type="project" value="UniProtKB-ARBA"/>
</dbReference>
<organism evidence="8 9">
    <name type="scientific">Saccharomycopsis crataegensis</name>
    <dbReference type="NCBI Taxonomy" id="43959"/>
    <lineage>
        <taxon>Eukaryota</taxon>
        <taxon>Fungi</taxon>
        <taxon>Dikarya</taxon>
        <taxon>Ascomycota</taxon>
        <taxon>Saccharomycotina</taxon>
        <taxon>Saccharomycetes</taxon>
        <taxon>Saccharomycopsidaceae</taxon>
        <taxon>Saccharomycopsis</taxon>
    </lineage>
</organism>
<comment type="function">
    <text evidence="5">Involved in DNA double-strand break (DSB) repair and recombination. Promotes the annealing of complementary single-stranded DNA and by stimulation of the RAD51 recombinase.</text>
</comment>
<protein>
    <recommendedName>
        <fullName evidence="6">DNA repair and recombination protein RAD52</fullName>
    </recommendedName>
</protein>
<feature type="compositionally biased region" description="Polar residues" evidence="7">
    <location>
        <begin position="347"/>
        <end position="356"/>
    </location>
</feature>
<dbReference type="InterPro" id="IPR042525">
    <property type="entry name" value="Rad52_Rad59_Rad22_sf"/>
</dbReference>
<dbReference type="SUPFAM" id="SSF54768">
    <property type="entry name" value="dsRNA-binding domain-like"/>
    <property type="match status" value="1"/>
</dbReference>
<dbReference type="GO" id="GO:0045002">
    <property type="term" value="P:double-strand break repair via single-strand annealing"/>
    <property type="evidence" value="ECO:0007669"/>
    <property type="project" value="InterPro"/>
</dbReference>
<keyword evidence="3" id="KW-0233">DNA recombination</keyword>
<proteinExistence type="inferred from homology"/>
<feature type="region of interest" description="Disordered" evidence="7">
    <location>
        <begin position="249"/>
        <end position="268"/>
    </location>
</feature>
<reference evidence="8 9" key="1">
    <citation type="journal article" date="2023" name="Elife">
        <title>Identification of key yeast species and microbe-microbe interactions impacting larval growth of Drosophila in the wild.</title>
        <authorList>
            <person name="Mure A."/>
            <person name="Sugiura Y."/>
            <person name="Maeda R."/>
            <person name="Honda K."/>
            <person name="Sakurai N."/>
            <person name="Takahashi Y."/>
            <person name="Watada M."/>
            <person name="Katoh T."/>
            <person name="Gotoh A."/>
            <person name="Gotoh Y."/>
            <person name="Taniguchi I."/>
            <person name="Nakamura K."/>
            <person name="Hayashi T."/>
            <person name="Katayama T."/>
            <person name="Uemura T."/>
            <person name="Hattori Y."/>
        </authorList>
    </citation>
    <scope>NUCLEOTIDE SEQUENCE [LARGE SCALE GENOMIC DNA]</scope>
    <source>
        <strain evidence="8 9">SC-9</strain>
    </source>
</reference>
<keyword evidence="2" id="KW-0227">DNA damage</keyword>
<sequence>MNEKSSADIPTANNYIPYSQEEVWRLTEKLSKHLGPEYVSKRSNGAAGMVSYIEGWKAFNLANLVFGFNGWSSELKSTSVDYVDIKKETNAISVGLSVVVRVTIRDGTYHEDIGYGSVENGRSKSGAFEKAKKQAITDGMKRCLRYFGNALGNCLYDKDYLKYIAKAKVKPKTFNEDELLRDTGVLGNNPLKKIENNAFVIQANNLPLSSSPPPPPPQKQLPQQRPPLQRQHGQSPQQYQNMKNLPIQKKPAAQNQHPQIRTPTAVPKVSPTAAAAAAAKNDFLTSSIFDDSMDDDNFDGFNDLDDYELALIDANGGESNHGSSANSRSVAHSNDNRINKDVKDSKASTLENNVSTPTEVPMNVTFFSAKAANDVQSNVNLSSDKLFKVNNQSGSSLKRTLDQSKSTPVKRIGIDRHPVYPRSNHSGHSGGIKKPGPLR</sequence>
<dbReference type="InterPro" id="IPR007232">
    <property type="entry name" value="Rad52_Rad59_Rad22"/>
</dbReference>
<dbReference type="AlphaFoldDB" id="A0AAV5QID9"/>
<evidence type="ECO:0000256" key="1">
    <source>
        <dbReference type="ARBA" id="ARBA00006638"/>
    </source>
</evidence>
<dbReference type="Gene3D" id="3.30.390.80">
    <property type="entry name" value="DNA repair protein Rad52/59/22"/>
    <property type="match status" value="1"/>
</dbReference>
<dbReference type="EMBL" id="BTFZ01000002">
    <property type="protein sequence ID" value="GMM34446.1"/>
    <property type="molecule type" value="Genomic_DNA"/>
</dbReference>
<dbReference type="InterPro" id="IPR004585">
    <property type="entry name" value="DNA_recomb/repair_Rad52"/>
</dbReference>
<dbReference type="GeneID" id="90072425"/>
<feature type="compositionally biased region" description="Basic and acidic residues" evidence="7">
    <location>
        <begin position="334"/>
        <end position="346"/>
    </location>
</feature>
<evidence type="ECO:0000256" key="2">
    <source>
        <dbReference type="ARBA" id="ARBA00022763"/>
    </source>
</evidence>
<feature type="compositionally biased region" description="Polar residues" evidence="7">
    <location>
        <begin position="317"/>
        <end position="333"/>
    </location>
</feature>
<dbReference type="Pfam" id="PF04098">
    <property type="entry name" value="Rad52_Rad22"/>
    <property type="match status" value="1"/>
</dbReference>
<accession>A0AAV5QID9</accession>
<evidence type="ECO:0000313" key="9">
    <source>
        <dbReference type="Proteomes" id="UP001360560"/>
    </source>
</evidence>
<evidence type="ECO:0000256" key="5">
    <source>
        <dbReference type="ARBA" id="ARBA00037138"/>
    </source>
</evidence>
<feature type="compositionally biased region" description="Polar residues" evidence="7">
    <location>
        <begin position="253"/>
        <end position="262"/>
    </location>
</feature>
<feature type="compositionally biased region" description="Polar residues" evidence="7">
    <location>
        <begin position="395"/>
        <end position="407"/>
    </location>
</feature>
<dbReference type="PANTHER" id="PTHR12132:SF1">
    <property type="entry name" value="DNA REPAIR PROTEIN RAD52 HOMOLOG"/>
    <property type="match status" value="1"/>
</dbReference>
<dbReference type="NCBIfam" id="TIGR00607">
    <property type="entry name" value="rad52"/>
    <property type="match status" value="1"/>
</dbReference>
<dbReference type="Proteomes" id="UP001360560">
    <property type="component" value="Unassembled WGS sequence"/>
</dbReference>
<dbReference type="GO" id="GO:0000730">
    <property type="term" value="P:DNA recombinase assembly"/>
    <property type="evidence" value="ECO:0007669"/>
    <property type="project" value="InterPro"/>
</dbReference>
<feature type="compositionally biased region" description="Low complexity" evidence="7">
    <location>
        <begin position="220"/>
        <end position="231"/>
    </location>
</feature>
<feature type="region of interest" description="Disordered" evidence="7">
    <location>
        <begin position="395"/>
        <end position="439"/>
    </location>
</feature>
<dbReference type="InterPro" id="IPR041247">
    <property type="entry name" value="Rad52_fam"/>
</dbReference>